<keyword evidence="3" id="KW-1185">Reference proteome</keyword>
<dbReference type="AlphaFoldDB" id="A0A9Q1GWN5"/>
<sequence length="161" mass="17784">MRLQSTVLRNSRPSTSPQYGNGSDIIQNYGVRFVLCSDWVVSCEPTPTPICVLMMKFSFACSVLLGNLTGLPGRRPWYFGILLILASELSSHPHPCLYFNVQITAVKLWQSAHTSFSAITTPPTHVCMLMSKYIGACAWGPSNLSCSPGRRQMFTVVNHSP</sequence>
<organism evidence="2 3">
    <name type="scientific">Carnegiea gigantea</name>
    <dbReference type="NCBI Taxonomy" id="171969"/>
    <lineage>
        <taxon>Eukaryota</taxon>
        <taxon>Viridiplantae</taxon>
        <taxon>Streptophyta</taxon>
        <taxon>Embryophyta</taxon>
        <taxon>Tracheophyta</taxon>
        <taxon>Spermatophyta</taxon>
        <taxon>Magnoliopsida</taxon>
        <taxon>eudicotyledons</taxon>
        <taxon>Gunneridae</taxon>
        <taxon>Pentapetalae</taxon>
        <taxon>Caryophyllales</taxon>
        <taxon>Cactineae</taxon>
        <taxon>Cactaceae</taxon>
        <taxon>Cactoideae</taxon>
        <taxon>Echinocereeae</taxon>
        <taxon>Carnegiea</taxon>
    </lineage>
</organism>
<proteinExistence type="predicted"/>
<evidence type="ECO:0000256" key="1">
    <source>
        <dbReference type="SAM" id="MobiDB-lite"/>
    </source>
</evidence>
<feature type="region of interest" description="Disordered" evidence="1">
    <location>
        <begin position="1"/>
        <end position="20"/>
    </location>
</feature>
<dbReference type="EMBL" id="JAKOGI010001223">
    <property type="protein sequence ID" value="KAJ8426899.1"/>
    <property type="molecule type" value="Genomic_DNA"/>
</dbReference>
<comment type="caution">
    <text evidence="2">The sequence shown here is derived from an EMBL/GenBank/DDBJ whole genome shotgun (WGS) entry which is preliminary data.</text>
</comment>
<accession>A0A9Q1GWN5</accession>
<reference evidence="2" key="1">
    <citation type="submission" date="2022-04" db="EMBL/GenBank/DDBJ databases">
        <title>Carnegiea gigantea Genome sequencing and assembly v2.</title>
        <authorList>
            <person name="Copetti D."/>
            <person name="Sanderson M.J."/>
            <person name="Burquez A."/>
            <person name="Wojciechowski M.F."/>
        </authorList>
    </citation>
    <scope>NUCLEOTIDE SEQUENCE</scope>
    <source>
        <strain evidence="2">SGP5-SGP5p</strain>
        <tissue evidence="2">Aerial part</tissue>
    </source>
</reference>
<evidence type="ECO:0000313" key="3">
    <source>
        <dbReference type="Proteomes" id="UP001153076"/>
    </source>
</evidence>
<dbReference type="Proteomes" id="UP001153076">
    <property type="component" value="Unassembled WGS sequence"/>
</dbReference>
<evidence type="ECO:0000313" key="2">
    <source>
        <dbReference type="EMBL" id="KAJ8426899.1"/>
    </source>
</evidence>
<protein>
    <submittedName>
        <fullName evidence="2">Uncharacterized protein</fullName>
    </submittedName>
</protein>
<name>A0A9Q1GWN5_9CARY</name>
<gene>
    <name evidence="2" type="ORF">Cgig2_024390</name>
</gene>